<evidence type="ECO:0000313" key="5">
    <source>
        <dbReference type="EMBL" id="EDH2675993.1"/>
    </source>
</evidence>
<dbReference type="NCBIfam" id="NF033594">
    <property type="entry name" value="transpos_ISNCY_2"/>
    <property type="match status" value="1"/>
</dbReference>
<dbReference type="EMBL" id="AACYZQ010000039">
    <property type="protein sequence ID" value="EAN8902346.1"/>
    <property type="molecule type" value="Genomic_DNA"/>
</dbReference>
<dbReference type="EMBL" id="AAMGZE010000002">
    <property type="protein sequence ID" value="EDH2675993.1"/>
    <property type="molecule type" value="Genomic_DNA"/>
</dbReference>
<dbReference type="EMBL" id="AAGGPD010000001">
    <property type="protein sequence ID" value="EBN7329600.1"/>
    <property type="molecule type" value="Genomic_DNA"/>
</dbReference>
<sequence length="442" mass="51352">MNLKLPFTCILIRGVKLSEKDKSAIFILSEINRLKIIQDVIERHLSPAQAAEHLGVTPRHLSRLLKRYRDFGPLGMCNRSRGKVSNRKLPTHFIRNVLNIIRENYIDFGPTLVREKLEQLHKITLGKETVRRIMIQDNLWAPRKKKVAKAQQPRPLRACIGELIQIDGSHHRWFEDRGPACTALVYVDDASSRIMQLQFVESESTFSYFEATRDYLEMYGKPLTFYCDKASVFRVNRRSVNNNTQFQRAMDELNIKLISAETSSAKGRVERAHKTLQDRLVKEFRLRGINTMAAANAFAKEYMEDYNSRFANVPRLSHDVHRPLEDSDDLDSIFTIKTTHRVSKSLTFQYKKVSFLIVDTEVSRRAIGKDIELWQYLDGYLELRMNNVFLSCRGYLNGGQICINSLTSRDDSLKFISRIFKRIEKAKARFNNLHGRSYNVIL</sequence>
<dbReference type="SUPFAM" id="SSF46689">
    <property type="entry name" value="Homeodomain-like"/>
    <property type="match status" value="1"/>
</dbReference>
<gene>
    <name evidence="4" type="ORF">DY826_01865</name>
    <name evidence="2" type="ORF">EFZ79_00540</name>
    <name evidence="3" type="ORF">EKP22_19915</name>
    <name evidence="5" type="ORF">GC648_06220</name>
</gene>
<organism evidence="2">
    <name type="scientific">Salmonella enterica</name>
    <name type="common">Salmonella choleraesuis</name>
    <dbReference type="NCBI Taxonomy" id="28901"/>
    <lineage>
        <taxon>Bacteria</taxon>
        <taxon>Pseudomonadati</taxon>
        <taxon>Pseudomonadota</taxon>
        <taxon>Gammaproteobacteria</taxon>
        <taxon>Enterobacterales</taxon>
        <taxon>Enterobacteriaceae</taxon>
        <taxon>Salmonella</taxon>
    </lineage>
</organism>
<dbReference type="Gene3D" id="3.30.420.10">
    <property type="entry name" value="Ribonuclease H-like superfamily/Ribonuclease H"/>
    <property type="match status" value="1"/>
</dbReference>
<dbReference type="PROSITE" id="PS50994">
    <property type="entry name" value="INTEGRASE"/>
    <property type="match status" value="1"/>
</dbReference>
<dbReference type="AlphaFoldDB" id="A0A5T2LN05"/>
<dbReference type="InterPro" id="IPR009057">
    <property type="entry name" value="Homeodomain-like_sf"/>
</dbReference>
<dbReference type="SUPFAM" id="SSF53098">
    <property type="entry name" value="Ribonuclease H-like"/>
    <property type="match status" value="1"/>
</dbReference>
<evidence type="ECO:0000259" key="1">
    <source>
        <dbReference type="PROSITE" id="PS50994"/>
    </source>
</evidence>
<evidence type="ECO:0000313" key="2">
    <source>
        <dbReference type="EMBL" id="EAM4541545.1"/>
    </source>
</evidence>
<dbReference type="InterPro" id="IPR047797">
    <property type="entry name" value="ISNCY_transpos"/>
</dbReference>
<dbReference type="GO" id="GO:0003676">
    <property type="term" value="F:nucleic acid binding"/>
    <property type="evidence" value="ECO:0007669"/>
    <property type="project" value="InterPro"/>
</dbReference>
<accession>A0A5T2LN05</accession>
<comment type="caution">
    <text evidence="2">The sequence shown here is derived from an EMBL/GenBank/DDBJ whole genome shotgun (WGS) entry which is preliminary data.</text>
</comment>
<evidence type="ECO:0000313" key="3">
    <source>
        <dbReference type="EMBL" id="EAN8902346.1"/>
    </source>
</evidence>
<protein>
    <submittedName>
        <fullName evidence="2">ISNCY family transposase</fullName>
    </submittedName>
</protein>
<feature type="domain" description="Integrase catalytic" evidence="1">
    <location>
        <begin position="151"/>
        <end position="331"/>
    </location>
</feature>
<evidence type="ECO:0000313" key="4">
    <source>
        <dbReference type="EMBL" id="EBN7329600.1"/>
    </source>
</evidence>
<reference evidence="2" key="1">
    <citation type="submission" date="2018-11" db="EMBL/GenBank/DDBJ databases">
        <authorList>
            <consortium name="PulseNet: The National Subtyping Network for Foodborne Disease Surveillance"/>
            <person name="Tarr C.L."/>
            <person name="Trees E."/>
            <person name="Katz L.S."/>
            <person name="Carleton-Romer H.A."/>
            <person name="Stroika S."/>
            <person name="Kucerova Z."/>
            <person name="Roache K.F."/>
            <person name="Sabol A.L."/>
            <person name="Besser J."/>
            <person name="Gerner-Smidt P."/>
        </authorList>
    </citation>
    <scope>NUCLEOTIDE SEQUENCE</scope>
    <source>
        <strain evidence="4">PNUSAS049111</strain>
        <strain evidence="2">PNUSAS060601</strain>
        <strain evidence="3">PNUSAS064034</strain>
        <strain evidence="5">PNUSAS106608</strain>
    </source>
</reference>
<dbReference type="InterPro" id="IPR001584">
    <property type="entry name" value="Integrase_cat-core"/>
</dbReference>
<dbReference type="PANTHER" id="PTHR35004">
    <property type="entry name" value="TRANSPOSASE RV3428C-RELATED"/>
    <property type="match status" value="1"/>
</dbReference>
<dbReference type="GO" id="GO:0015074">
    <property type="term" value="P:DNA integration"/>
    <property type="evidence" value="ECO:0007669"/>
    <property type="project" value="InterPro"/>
</dbReference>
<dbReference type="InterPro" id="IPR036397">
    <property type="entry name" value="RNaseH_sf"/>
</dbReference>
<dbReference type="InterPro" id="IPR012337">
    <property type="entry name" value="RNaseH-like_sf"/>
</dbReference>
<proteinExistence type="predicted"/>
<dbReference type="Pfam" id="PF13384">
    <property type="entry name" value="HTH_23"/>
    <property type="match status" value="1"/>
</dbReference>
<dbReference type="EMBL" id="AACUYX010000001">
    <property type="protein sequence ID" value="EAM4541545.1"/>
    <property type="molecule type" value="Genomic_DNA"/>
</dbReference>
<name>A0A5T2LN05_SALER</name>
<dbReference type="PANTHER" id="PTHR35004:SF7">
    <property type="entry name" value="INTEGRASE PROTEIN"/>
    <property type="match status" value="1"/>
</dbReference>